<evidence type="ECO:0000313" key="2">
    <source>
        <dbReference type="Proteomes" id="UP001217417"/>
    </source>
</evidence>
<reference evidence="1" key="1">
    <citation type="submission" date="2023-03" db="EMBL/GenBank/DDBJ databases">
        <title>Near-Complete genome sequence of Lipomyces tetrasporous NRRL Y-64009, an oleaginous yeast capable of growing on lignocellulosic hydrolysates.</title>
        <authorList>
            <consortium name="Lawrence Berkeley National Laboratory"/>
            <person name="Jagtap S.S."/>
            <person name="Liu J.-J."/>
            <person name="Walukiewicz H.E."/>
            <person name="Pangilinan J."/>
            <person name="Lipzen A."/>
            <person name="Ahrendt S."/>
            <person name="Koriabine M."/>
            <person name="Cobaugh K."/>
            <person name="Salamov A."/>
            <person name="Yoshinaga Y."/>
            <person name="Ng V."/>
            <person name="Daum C."/>
            <person name="Grigoriev I.V."/>
            <person name="Slininger P.J."/>
            <person name="Dien B.S."/>
            <person name="Jin Y.-S."/>
            <person name="Rao C.V."/>
        </authorList>
    </citation>
    <scope>NUCLEOTIDE SEQUENCE</scope>
    <source>
        <strain evidence="1">NRRL Y-64009</strain>
    </source>
</reference>
<gene>
    <name evidence="1" type="ORF">POJ06DRAFT_238935</name>
</gene>
<proteinExistence type="predicted"/>
<protein>
    <submittedName>
        <fullName evidence="1">Uncharacterized protein</fullName>
    </submittedName>
</protein>
<evidence type="ECO:0000313" key="1">
    <source>
        <dbReference type="EMBL" id="KAJ8099021.1"/>
    </source>
</evidence>
<dbReference type="Proteomes" id="UP001217417">
    <property type="component" value="Unassembled WGS sequence"/>
</dbReference>
<comment type="caution">
    <text evidence="1">The sequence shown here is derived from an EMBL/GenBank/DDBJ whole genome shotgun (WGS) entry which is preliminary data.</text>
</comment>
<sequence>MPITELVFPAFKKDSQSVAELKQNERQILQSFSGAADLIGVFRGPLIGENGATVDPSLPYEHRMPLFLTRVTLEWANAAAFHAFYPNSDQYQAFVKKVKPFVTAPATPQLYEAGGQSTACTSSNITQMIKVKSNQTTEEAWKRLEGTIEELLTDKPHFYHANGIENDEGVFLGLIGWKSLQEYEKVGKNSSFLKRVKELNNDEEVQNIISQLTLE</sequence>
<accession>A0AAD7QQB3</accession>
<dbReference type="EMBL" id="JARPMG010000007">
    <property type="protein sequence ID" value="KAJ8099021.1"/>
    <property type="molecule type" value="Genomic_DNA"/>
</dbReference>
<dbReference type="GeneID" id="80881184"/>
<dbReference type="RefSeq" id="XP_056042471.1">
    <property type="nucleotide sequence ID" value="XM_056186018.1"/>
</dbReference>
<dbReference type="AlphaFoldDB" id="A0AAD7QQB3"/>
<keyword evidence="2" id="KW-1185">Reference proteome</keyword>
<organism evidence="1 2">
    <name type="scientific">Lipomyces tetrasporus</name>
    <dbReference type="NCBI Taxonomy" id="54092"/>
    <lineage>
        <taxon>Eukaryota</taxon>
        <taxon>Fungi</taxon>
        <taxon>Dikarya</taxon>
        <taxon>Ascomycota</taxon>
        <taxon>Saccharomycotina</taxon>
        <taxon>Lipomycetes</taxon>
        <taxon>Lipomycetales</taxon>
        <taxon>Lipomycetaceae</taxon>
        <taxon>Lipomyces</taxon>
    </lineage>
</organism>
<name>A0AAD7QQB3_9ASCO</name>